<organism evidence="2 3">
    <name type="scientific">Polyangium jinanense</name>
    <dbReference type="NCBI Taxonomy" id="2829994"/>
    <lineage>
        <taxon>Bacteria</taxon>
        <taxon>Pseudomonadati</taxon>
        <taxon>Myxococcota</taxon>
        <taxon>Polyangia</taxon>
        <taxon>Polyangiales</taxon>
        <taxon>Polyangiaceae</taxon>
        <taxon>Polyangium</taxon>
    </lineage>
</organism>
<protein>
    <submittedName>
        <fullName evidence="2">Hemerythrin domain-containing protein</fullName>
    </submittedName>
</protein>
<evidence type="ECO:0000256" key="1">
    <source>
        <dbReference type="SAM" id="MobiDB-lite"/>
    </source>
</evidence>
<dbReference type="AlphaFoldDB" id="A0A9X4ATH4"/>
<sequence>MKATDLLRSHHREIVEVLQRFHKNLGTPEIEPLQRELATLLAAHLRAEREIFYPECAEALNDLDVMRPPYLRQVDLVNKLRSVATSKGDVDTVRSLAREVELALQDHFAEESEFYVRIEAIMGEKALEDLGGELETAHAEGMEQGFEPFLAEGAVEEGDLERYAFQRRERAARRTVPMKEPDIHIRKDAPAAIRHAAANVAEDQEPSSGHRSKLAETTEEEGARKAGGSR</sequence>
<dbReference type="RefSeq" id="WP_272419227.1">
    <property type="nucleotide sequence ID" value="NZ_JAGTJJ010000019.1"/>
</dbReference>
<gene>
    <name evidence="2" type="ORF">KEG57_27065</name>
</gene>
<proteinExistence type="predicted"/>
<comment type="caution">
    <text evidence="2">The sequence shown here is derived from an EMBL/GenBank/DDBJ whole genome shotgun (WGS) entry which is preliminary data.</text>
</comment>
<keyword evidence="3" id="KW-1185">Reference proteome</keyword>
<name>A0A9X4ATH4_9BACT</name>
<evidence type="ECO:0000313" key="2">
    <source>
        <dbReference type="EMBL" id="MDC3984199.1"/>
    </source>
</evidence>
<accession>A0A9X4ATH4</accession>
<feature type="compositionally biased region" description="Basic and acidic residues" evidence="1">
    <location>
        <begin position="213"/>
        <end position="224"/>
    </location>
</feature>
<reference evidence="2 3" key="1">
    <citation type="submission" date="2021-04" db="EMBL/GenBank/DDBJ databases">
        <title>Genome analysis of Polyangium sp.</title>
        <authorList>
            <person name="Li Y."/>
            <person name="Wang J."/>
        </authorList>
    </citation>
    <scope>NUCLEOTIDE SEQUENCE [LARGE SCALE GENOMIC DNA]</scope>
    <source>
        <strain evidence="2 3">SDU14</strain>
    </source>
</reference>
<feature type="region of interest" description="Disordered" evidence="1">
    <location>
        <begin position="197"/>
        <end position="230"/>
    </location>
</feature>
<dbReference type="Proteomes" id="UP001151081">
    <property type="component" value="Unassembled WGS sequence"/>
</dbReference>
<evidence type="ECO:0000313" key="3">
    <source>
        <dbReference type="Proteomes" id="UP001151081"/>
    </source>
</evidence>
<dbReference type="EMBL" id="JAGTJJ010000019">
    <property type="protein sequence ID" value="MDC3984199.1"/>
    <property type="molecule type" value="Genomic_DNA"/>
</dbReference>